<comment type="caution">
    <text evidence="7">The sequence shown here is derived from an EMBL/GenBank/DDBJ whole genome shotgun (WGS) entry which is preliminary data.</text>
</comment>
<feature type="transmembrane region" description="Helical" evidence="6">
    <location>
        <begin position="319"/>
        <end position="344"/>
    </location>
</feature>
<name>A0A432XJX0_9GAMM</name>
<dbReference type="STRING" id="519452.SAMN04488139_0227"/>
<comment type="subcellular location">
    <subcellularLocation>
        <location evidence="1">Membrane</location>
        <topology evidence="1">Multi-pass membrane protein</topology>
    </subcellularLocation>
</comment>
<dbReference type="Pfam" id="PF01554">
    <property type="entry name" value="MatE"/>
    <property type="match status" value="2"/>
</dbReference>
<evidence type="ECO:0000256" key="2">
    <source>
        <dbReference type="ARBA" id="ARBA00010199"/>
    </source>
</evidence>
<keyword evidence="3 6" id="KW-0812">Transmembrane</keyword>
<dbReference type="EMBL" id="PIPU01000001">
    <property type="protein sequence ID" value="RUO49023.1"/>
    <property type="molecule type" value="Genomic_DNA"/>
</dbReference>
<feature type="transmembrane region" description="Helical" evidence="6">
    <location>
        <begin position="198"/>
        <end position="218"/>
    </location>
</feature>
<feature type="transmembrane region" description="Helical" evidence="6">
    <location>
        <begin position="139"/>
        <end position="163"/>
    </location>
</feature>
<feature type="transmembrane region" description="Helical" evidence="6">
    <location>
        <begin position="276"/>
        <end position="299"/>
    </location>
</feature>
<evidence type="ECO:0000256" key="6">
    <source>
        <dbReference type="SAM" id="Phobius"/>
    </source>
</evidence>
<dbReference type="NCBIfam" id="TIGR00797">
    <property type="entry name" value="matE"/>
    <property type="match status" value="1"/>
</dbReference>
<evidence type="ECO:0000256" key="3">
    <source>
        <dbReference type="ARBA" id="ARBA00022692"/>
    </source>
</evidence>
<dbReference type="PANTHER" id="PTHR42893:SF46">
    <property type="entry name" value="PROTEIN DETOXIFICATION 44, CHLOROPLASTIC"/>
    <property type="match status" value="1"/>
</dbReference>
<accession>A0A432XJX0</accession>
<evidence type="ECO:0000256" key="5">
    <source>
        <dbReference type="ARBA" id="ARBA00023136"/>
    </source>
</evidence>
<evidence type="ECO:0000313" key="8">
    <source>
        <dbReference type="Proteomes" id="UP000286985"/>
    </source>
</evidence>
<evidence type="ECO:0000256" key="4">
    <source>
        <dbReference type="ARBA" id="ARBA00022989"/>
    </source>
</evidence>
<dbReference type="GO" id="GO:0005886">
    <property type="term" value="C:plasma membrane"/>
    <property type="evidence" value="ECO:0007669"/>
    <property type="project" value="TreeGrafter"/>
</dbReference>
<keyword evidence="4 6" id="KW-1133">Transmembrane helix</keyword>
<dbReference type="CDD" id="cd13136">
    <property type="entry name" value="MATE_DinF_like"/>
    <property type="match status" value="1"/>
</dbReference>
<dbReference type="GO" id="GO:0042910">
    <property type="term" value="F:xenobiotic transmembrane transporter activity"/>
    <property type="evidence" value="ECO:0007669"/>
    <property type="project" value="InterPro"/>
</dbReference>
<dbReference type="InterPro" id="IPR002528">
    <property type="entry name" value="MATE_fam"/>
</dbReference>
<feature type="transmembrane region" description="Helical" evidence="6">
    <location>
        <begin position="52"/>
        <end position="76"/>
    </location>
</feature>
<feature type="transmembrane region" description="Helical" evidence="6">
    <location>
        <begin position="170"/>
        <end position="192"/>
    </location>
</feature>
<dbReference type="AlphaFoldDB" id="A0A432XJX0"/>
<gene>
    <name evidence="7" type="ORF">CWE24_00470</name>
</gene>
<proteinExistence type="inferred from homology"/>
<feature type="transmembrane region" description="Helical" evidence="6">
    <location>
        <begin position="97"/>
        <end position="127"/>
    </location>
</feature>
<dbReference type="RefSeq" id="WP_092836419.1">
    <property type="nucleotide sequence ID" value="NZ_FPCF01000001.1"/>
</dbReference>
<sequence>MNRIKKFPFKFGKLADHRIIFAIALPMIISNIAAPLLGLIDTAIVGHLPQSIYLSAVALGAMTVSFIFLLAIFLRMTTTAEIAAAFGANDHSAQQRVVLHGIAIALGLGILLWLLSPVLIGFAWWLIEPGIELGQLAGSYVSIRLLAAPAALINLLVLGVLLGRQQSRSAMALVIFTNAVNVIADVILILGLNLNVKGAAWASVLAEVSTALVGIWLIRDTLTDVRKWQFDVAYFKRFSQMNRDVFIRSLLLQLCMATMTGYAARFGAVVVAANAVLMQFLMLISLGLDGIAYAVEALLGAARGRGDTKNIRYWMKLTLLWSVIFSLVYCLVFLLAGEFIIRLLTDLPDVITTALVYLPWLVVLPLLGHWSYYFDGVYIGLGLTQAMRDTMAVSALGIFIPAVFIGQWLIDKESANHGLWLALSLFLLARGVSQWLYLKRRSLTSLVPDHPSE</sequence>
<reference evidence="8" key="1">
    <citation type="journal article" date="2018" name="Front. Microbiol.">
        <title>Genome-Based Analysis Reveals the Taxonomy and Diversity of the Family Idiomarinaceae.</title>
        <authorList>
            <person name="Liu Y."/>
            <person name="Lai Q."/>
            <person name="Shao Z."/>
        </authorList>
    </citation>
    <scope>NUCLEOTIDE SEQUENCE [LARGE SCALE GENOMIC DNA]</scope>
    <source>
        <strain evidence="8">908033</strain>
    </source>
</reference>
<keyword evidence="8" id="KW-1185">Reference proteome</keyword>
<evidence type="ECO:0000313" key="7">
    <source>
        <dbReference type="EMBL" id="RUO49023.1"/>
    </source>
</evidence>
<dbReference type="OrthoDB" id="9789527at2"/>
<feature type="transmembrane region" description="Helical" evidence="6">
    <location>
        <begin position="416"/>
        <end position="438"/>
    </location>
</feature>
<keyword evidence="5 6" id="KW-0472">Membrane</keyword>
<dbReference type="InterPro" id="IPR044644">
    <property type="entry name" value="DinF-like"/>
</dbReference>
<dbReference type="Proteomes" id="UP000286985">
    <property type="component" value="Unassembled WGS sequence"/>
</dbReference>
<organism evidence="7 8">
    <name type="scientific">Pseudidiomarina donghaiensis</name>
    <dbReference type="NCBI Taxonomy" id="519452"/>
    <lineage>
        <taxon>Bacteria</taxon>
        <taxon>Pseudomonadati</taxon>
        <taxon>Pseudomonadota</taxon>
        <taxon>Gammaproteobacteria</taxon>
        <taxon>Alteromonadales</taxon>
        <taxon>Idiomarinaceae</taxon>
        <taxon>Pseudidiomarina</taxon>
    </lineage>
</organism>
<feature type="transmembrane region" description="Helical" evidence="6">
    <location>
        <begin position="245"/>
        <end position="264"/>
    </location>
</feature>
<evidence type="ECO:0000256" key="1">
    <source>
        <dbReference type="ARBA" id="ARBA00004141"/>
    </source>
</evidence>
<feature type="transmembrane region" description="Helical" evidence="6">
    <location>
        <begin position="20"/>
        <end position="40"/>
    </location>
</feature>
<dbReference type="PANTHER" id="PTHR42893">
    <property type="entry name" value="PROTEIN DETOXIFICATION 44, CHLOROPLASTIC-RELATED"/>
    <property type="match status" value="1"/>
</dbReference>
<protein>
    <submittedName>
        <fullName evidence="7">MATE family efflux transporter</fullName>
    </submittedName>
</protein>
<comment type="similarity">
    <text evidence="2">Belongs to the multi antimicrobial extrusion (MATE) (TC 2.A.66.1) family.</text>
</comment>
<feature type="transmembrane region" description="Helical" evidence="6">
    <location>
        <begin position="350"/>
        <end position="370"/>
    </location>
</feature>
<dbReference type="GO" id="GO:0015297">
    <property type="term" value="F:antiporter activity"/>
    <property type="evidence" value="ECO:0007669"/>
    <property type="project" value="InterPro"/>
</dbReference>
<feature type="transmembrane region" description="Helical" evidence="6">
    <location>
        <begin position="391"/>
        <end position="410"/>
    </location>
</feature>